<evidence type="ECO:0000313" key="4">
    <source>
        <dbReference type="EMBL" id="PID56304.1"/>
    </source>
</evidence>
<organism evidence="4 5">
    <name type="scientific">candidate division KSB3 bacterium</name>
    <dbReference type="NCBI Taxonomy" id="2044937"/>
    <lineage>
        <taxon>Bacteria</taxon>
        <taxon>candidate division KSB3</taxon>
    </lineage>
</organism>
<feature type="chain" id="PRO_5013969550" evidence="3">
    <location>
        <begin position="26"/>
        <end position="351"/>
    </location>
</feature>
<evidence type="ECO:0000313" key="5">
    <source>
        <dbReference type="Proteomes" id="UP000229740"/>
    </source>
</evidence>
<name>A0A2G6E2L1_9BACT</name>
<gene>
    <name evidence="4" type="ORF">CSB45_12305</name>
</gene>
<sequence>MKYAACLLAFLLCCCLLYNPQPTYAKTEEEYQQEMRTLQKRNIQLENKLEQLTIDLKAARDQLERLQEQLATGEANAKEAKAARAALKDVKQQLKELLAQQSENGTAQHKKLQSRLEEALQEKQALEKELFSLKKSVSSDTRADLEKQVEHLQAELEKQKKLYKANLILLNEREQELQKARGNSARSSLSAELQKSEARATEFEATVNTLNSRLLILSEENKQLRQQVNAQRQTSQEAHAQVAELIKFRENAVLSEARAKELEQKNAELSSQLVEAHPGDFADAAPEGCAGTHSPAGHNQPSRTAGPGSTGGKTAHSGFDRRLAKASDAASAATDGSTGIPAIAAASPGGT</sequence>
<reference evidence="4 5" key="1">
    <citation type="submission" date="2017-10" db="EMBL/GenBank/DDBJ databases">
        <title>Novel microbial diversity and functional potential in the marine mammal oral microbiome.</title>
        <authorList>
            <person name="Dudek N.K."/>
            <person name="Sun C.L."/>
            <person name="Burstein D."/>
            <person name="Kantor R.S."/>
            <person name="Aliaga Goltsman D.S."/>
            <person name="Bik E.M."/>
            <person name="Thomas B.C."/>
            <person name="Banfield J.F."/>
            <person name="Relman D.A."/>
        </authorList>
    </citation>
    <scope>NUCLEOTIDE SEQUENCE [LARGE SCALE GENOMIC DNA]</scope>
    <source>
        <strain evidence="4">DOLZORAL124_49_17</strain>
    </source>
</reference>
<evidence type="ECO:0000256" key="3">
    <source>
        <dbReference type="SAM" id="SignalP"/>
    </source>
</evidence>
<dbReference type="EMBL" id="PDPS01000036">
    <property type="protein sequence ID" value="PID56304.1"/>
    <property type="molecule type" value="Genomic_DNA"/>
</dbReference>
<feature type="coiled-coil region" evidence="1">
    <location>
        <begin position="28"/>
        <end position="272"/>
    </location>
</feature>
<dbReference type="Proteomes" id="UP000229740">
    <property type="component" value="Unassembled WGS sequence"/>
</dbReference>
<feature type="signal peptide" evidence="3">
    <location>
        <begin position="1"/>
        <end position="25"/>
    </location>
</feature>
<feature type="non-terminal residue" evidence="4">
    <location>
        <position position="351"/>
    </location>
</feature>
<comment type="caution">
    <text evidence="4">The sequence shown here is derived from an EMBL/GenBank/DDBJ whole genome shotgun (WGS) entry which is preliminary data.</text>
</comment>
<protein>
    <submittedName>
        <fullName evidence="4">Uncharacterized protein</fullName>
    </submittedName>
</protein>
<evidence type="ECO:0000256" key="2">
    <source>
        <dbReference type="SAM" id="MobiDB-lite"/>
    </source>
</evidence>
<dbReference type="Gene3D" id="1.20.5.1160">
    <property type="entry name" value="Vasodilator-stimulated phosphoprotein"/>
    <property type="match status" value="1"/>
</dbReference>
<feature type="region of interest" description="Disordered" evidence="2">
    <location>
        <begin position="279"/>
        <end position="351"/>
    </location>
</feature>
<dbReference type="AlphaFoldDB" id="A0A2G6E2L1"/>
<evidence type="ECO:0000256" key="1">
    <source>
        <dbReference type="SAM" id="Coils"/>
    </source>
</evidence>
<feature type="compositionally biased region" description="Low complexity" evidence="2">
    <location>
        <begin position="326"/>
        <end position="351"/>
    </location>
</feature>
<accession>A0A2G6E2L1</accession>
<keyword evidence="1" id="KW-0175">Coiled coil</keyword>
<keyword evidence="3" id="KW-0732">Signal</keyword>
<proteinExistence type="predicted"/>